<accession>A0A1X9YRH2</accession>
<feature type="signal peptide" evidence="1">
    <location>
        <begin position="1"/>
        <end position="18"/>
    </location>
</feature>
<organism evidence="3 4">
    <name type="scientific">Pontibacter actiniarum</name>
    <dbReference type="NCBI Taxonomy" id="323450"/>
    <lineage>
        <taxon>Bacteria</taxon>
        <taxon>Pseudomonadati</taxon>
        <taxon>Bacteroidota</taxon>
        <taxon>Cytophagia</taxon>
        <taxon>Cytophagales</taxon>
        <taxon>Hymenobacteraceae</taxon>
        <taxon>Pontibacter</taxon>
    </lineage>
</organism>
<dbReference type="KEGG" id="pact:CA264_08425"/>
<sequence>MRLVLLFLFLCTPLAAFAQKEAAYWYFGNKAGLRFIGKVPEALTDGSLVTESATATVSDRETGALLFYTNGRNTWDRQHRLMPGSDTFEVPCPSAISQPALIMPVPGSEHRYYVFSVRFSAPADHYNCIFGYIDEVLQPSYSCELRYSIVDMRLNGGSGDIVASEKDVLLQGNITEKLTAIPHANGSDFWLLTHEWNSDAFLVQKVSAAGVAAEPSVQRIGSAHRSRTYAGKVSNSEIRGMMKPSPDGTMLACAVDFEEGRPFDLFDFDASTGTLSNYRSLGDLEAQYGVSFSPDNSKLYVSCLSPRNTAYKDVIRQYDLSLQSVEAVVASGKSIIQGNPDTNIPPRQLGTGYYDLQIGPDGRIYGTSHHVYSGPEIPGNHTMLVIGQPNAPGYSCRVNLVDFDFGDGNVALGLPNFIQSYFNGLEPEGQEPVGCTPEALQVYPNPTGGNVRFGTAGDCDFNQRFDLMVVNVIGQQVVPLKEGVTAGQEVDISGLADGLYLFCLTFPDDRVVVRKVVKVSL</sequence>
<reference evidence="4" key="1">
    <citation type="submission" date="2017-05" db="EMBL/GenBank/DDBJ databases">
        <authorList>
            <person name="Ray J."/>
            <person name="Price M."/>
            <person name="Deutschbauer A."/>
        </authorList>
    </citation>
    <scope>NUCLEOTIDE SEQUENCE [LARGE SCALE GENOMIC DNA]</scope>
    <source>
        <strain evidence="4">DSM 19842</strain>
    </source>
</reference>
<dbReference type="RefSeq" id="WP_025606308.1">
    <property type="nucleotide sequence ID" value="NZ_CP021235.1"/>
</dbReference>
<dbReference type="Proteomes" id="UP000266292">
    <property type="component" value="Chromosome"/>
</dbReference>
<evidence type="ECO:0000259" key="2">
    <source>
        <dbReference type="Pfam" id="PF18962"/>
    </source>
</evidence>
<dbReference type="AlphaFoldDB" id="A0A1X9YRH2"/>
<evidence type="ECO:0000313" key="4">
    <source>
        <dbReference type="Proteomes" id="UP000266292"/>
    </source>
</evidence>
<proteinExistence type="predicted"/>
<gene>
    <name evidence="3" type="ORF">CA264_08425</name>
</gene>
<dbReference type="OrthoDB" id="9765926at2"/>
<keyword evidence="1" id="KW-0732">Signal</keyword>
<dbReference type="STRING" id="709015.GCA_000472485_01695"/>
<keyword evidence="4" id="KW-1185">Reference proteome</keyword>
<dbReference type="Pfam" id="PF18962">
    <property type="entry name" value="Por_Secre_tail"/>
    <property type="match status" value="1"/>
</dbReference>
<feature type="chain" id="PRO_5011003636" evidence="1">
    <location>
        <begin position="19"/>
        <end position="521"/>
    </location>
</feature>
<evidence type="ECO:0000313" key="3">
    <source>
        <dbReference type="EMBL" id="ARS35462.1"/>
    </source>
</evidence>
<protein>
    <submittedName>
        <fullName evidence="3">T9SS C-terminal target domain-containing protein</fullName>
    </submittedName>
</protein>
<evidence type="ECO:0000256" key="1">
    <source>
        <dbReference type="SAM" id="SignalP"/>
    </source>
</evidence>
<name>A0A1X9YRH2_9BACT</name>
<dbReference type="EMBL" id="CP021235">
    <property type="protein sequence ID" value="ARS35462.1"/>
    <property type="molecule type" value="Genomic_DNA"/>
</dbReference>
<dbReference type="NCBIfam" id="TIGR04183">
    <property type="entry name" value="Por_Secre_tail"/>
    <property type="match status" value="1"/>
</dbReference>
<dbReference type="SUPFAM" id="SSF82171">
    <property type="entry name" value="DPP6 N-terminal domain-like"/>
    <property type="match status" value="1"/>
</dbReference>
<dbReference type="InterPro" id="IPR026444">
    <property type="entry name" value="Secre_tail"/>
</dbReference>
<feature type="domain" description="Secretion system C-terminal sorting" evidence="2">
    <location>
        <begin position="442"/>
        <end position="516"/>
    </location>
</feature>